<evidence type="ECO:0000256" key="15">
    <source>
        <dbReference type="RuleBase" id="RU000461"/>
    </source>
</evidence>
<protein>
    <submittedName>
        <fullName evidence="17">Cytochrome P450</fullName>
    </submittedName>
</protein>
<dbReference type="GO" id="GO:0016705">
    <property type="term" value="F:oxidoreductase activity, acting on paired donors, with incorporation or reduction of molecular oxygen"/>
    <property type="evidence" value="ECO:0007669"/>
    <property type="project" value="InterPro"/>
</dbReference>
<evidence type="ECO:0000256" key="14">
    <source>
        <dbReference type="PIRSR" id="PIRSR602403-1"/>
    </source>
</evidence>
<evidence type="ECO:0000256" key="4">
    <source>
        <dbReference type="ARBA" id="ARBA00004406"/>
    </source>
</evidence>
<evidence type="ECO:0000256" key="16">
    <source>
        <dbReference type="SAM" id="Phobius"/>
    </source>
</evidence>
<evidence type="ECO:0000256" key="8">
    <source>
        <dbReference type="ARBA" id="ARBA00022824"/>
    </source>
</evidence>
<evidence type="ECO:0000256" key="2">
    <source>
        <dbReference type="ARBA" id="ARBA00003690"/>
    </source>
</evidence>
<evidence type="ECO:0000256" key="9">
    <source>
        <dbReference type="ARBA" id="ARBA00022848"/>
    </source>
</evidence>
<keyword evidence="16" id="KW-0812">Transmembrane</keyword>
<dbReference type="AlphaFoldDB" id="A0AAW1J0U1"/>
<dbReference type="GO" id="GO:0004497">
    <property type="term" value="F:monooxygenase activity"/>
    <property type="evidence" value="ECO:0007669"/>
    <property type="project" value="UniProtKB-KW"/>
</dbReference>
<dbReference type="InterPro" id="IPR036396">
    <property type="entry name" value="Cyt_P450_sf"/>
</dbReference>
<dbReference type="GO" id="GO:0005789">
    <property type="term" value="C:endoplasmic reticulum membrane"/>
    <property type="evidence" value="ECO:0007669"/>
    <property type="project" value="UniProtKB-SubCell"/>
</dbReference>
<dbReference type="InterPro" id="IPR002403">
    <property type="entry name" value="Cyt_P450_E_grp-IV"/>
</dbReference>
<reference evidence="17 18" key="1">
    <citation type="journal article" date="2024" name="BMC Genomics">
        <title>De novo assembly and annotation of Popillia japonica's genome with initial clues to its potential as an invasive pest.</title>
        <authorList>
            <person name="Cucini C."/>
            <person name="Boschi S."/>
            <person name="Funari R."/>
            <person name="Cardaioli E."/>
            <person name="Iannotti N."/>
            <person name="Marturano G."/>
            <person name="Paoli F."/>
            <person name="Bruttini M."/>
            <person name="Carapelli A."/>
            <person name="Frati F."/>
            <person name="Nardi F."/>
        </authorList>
    </citation>
    <scope>NUCLEOTIDE SEQUENCE [LARGE SCALE GENOMIC DNA]</scope>
    <source>
        <strain evidence="17">DMR45628</strain>
    </source>
</reference>
<keyword evidence="12 15" id="KW-0503">Monooxygenase</keyword>
<dbReference type="PRINTS" id="PR00385">
    <property type="entry name" value="P450"/>
</dbReference>
<comment type="subcellular location">
    <subcellularLocation>
        <location evidence="4">Endoplasmic reticulum membrane</location>
        <topology evidence="4">Peripheral membrane protein</topology>
    </subcellularLocation>
    <subcellularLocation>
        <location evidence="3">Microsome membrane</location>
        <topology evidence="3">Peripheral membrane protein</topology>
    </subcellularLocation>
</comment>
<comment type="function">
    <text evidence="2">May be involved in the metabolism of insect hormones and in the breakdown of synthetic insecticides.</text>
</comment>
<evidence type="ECO:0000256" key="10">
    <source>
        <dbReference type="ARBA" id="ARBA00023002"/>
    </source>
</evidence>
<feature type="transmembrane region" description="Helical" evidence="16">
    <location>
        <begin position="188"/>
        <end position="207"/>
    </location>
</feature>
<dbReference type="EMBL" id="JASPKY010000454">
    <property type="protein sequence ID" value="KAK9696344.1"/>
    <property type="molecule type" value="Genomic_DNA"/>
</dbReference>
<keyword evidence="7 14" id="KW-0479">Metal-binding</keyword>
<dbReference type="PRINTS" id="PR00465">
    <property type="entry name" value="EP450IV"/>
</dbReference>
<proteinExistence type="inferred from homology"/>
<dbReference type="PANTHER" id="PTHR24292">
    <property type="entry name" value="CYTOCHROME P450"/>
    <property type="match status" value="1"/>
</dbReference>
<comment type="cofactor">
    <cofactor evidence="1 14">
        <name>heme</name>
        <dbReference type="ChEBI" id="CHEBI:30413"/>
    </cofactor>
</comment>
<comment type="caution">
    <text evidence="17">The sequence shown here is derived from an EMBL/GenBank/DDBJ whole genome shotgun (WGS) entry which is preliminary data.</text>
</comment>
<evidence type="ECO:0000256" key="11">
    <source>
        <dbReference type="ARBA" id="ARBA00023004"/>
    </source>
</evidence>
<keyword evidence="6 14" id="KW-0349">Heme</keyword>
<organism evidence="17 18">
    <name type="scientific">Popillia japonica</name>
    <name type="common">Japanese beetle</name>
    <dbReference type="NCBI Taxonomy" id="7064"/>
    <lineage>
        <taxon>Eukaryota</taxon>
        <taxon>Metazoa</taxon>
        <taxon>Ecdysozoa</taxon>
        <taxon>Arthropoda</taxon>
        <taxon>Hexapoda</taxon>
        <taxon>Insecta</taxon>
        <taxon>Pterygota</taxon>
        <taxon>Neoptera</taxon>
        <taxon>Endopterygota</taxon>
        <taxon>Coleoptera</taxon>
        <taxon>Polyphaga</taxon>
        <taxon>Scarabaeiformia</taxon>
        <taxon>Scarabaeidae</taxon>
        <taxon>Rutelinae</taxon>
        <taxon>Popillia</taxon>
    </lineage>
</organism>
<keyword evidence="8" id="KW-0256">Endoplasmic reticulum</keyword>
<dbReference type="InterPro" id="IPR050476">
    <property type="entry name" value="Insect_CytP450_Detox"/>
</dbReference>
<accession>A0AAW1J0U1</accession>
<name>A0AAW1J0U1_POPJA</name>
<dbReference type="Proteomes" id="UP001458880">
    <property type="component" value="Unassembled WGS sequence"/>
</dbReference>
<keyword evidence="9" id="KW-0492">Microsome</keyword>
<evidence type="ECO:0000256" key="5">
    <source>
        <dbReference type="ARBA" id="ARBA00010617"/>
    </source>
</evidence>
<keyword evidence="18" id="KW-1185">Reference proteome</keyword>
<keyword evidence="11 14" id="KW-0408">Iron</keyword>
<dbReference type="InterPro" id="IPR017972">
    <property type="entry name" value="Cyt_P450_CS"/>
</dbReference>
<evidence type="ECO:0000256" key="1">
    <source>
        <dbReference type="ARBA" id="ARBA00001971"/>
    </source>
</evidence>
<keyword evidence="10 15" id="KW-0560">Oxidoreductase</keyword>
<dbReference type="GO" id="GO:0020037">
    <property type="term" value="F:heme binding"/>
    <property type="evidence" value="ECO:0007669"/>
    <property type="project" value="InterPro"/>
</dbReference>
<feature type="binding site" description="axial binding residue" evidence="14">
    <location>
        <position position="125"/>
    </location>
    <ligand>
        <name>heme</name>
        <dbReference type="ChEBI" id="CHEBI:30413"/>
    </ligand>
    <ligandPart>
        <name>Fe</name>
        <dbReference type="ChEBI" id="CHEBI:18248"/>
    </ligandPart>
</feature>
<dbReference type="InterPro" id="IPR001128">
    <property type="entry name" value="Cyt_P450"/>
</dbReference>
<sequence>MAKNQEVQDKVRKEIRRVVAKYDGKITYDGIMEMTYMGQVFDESLRKYPIAATLERIATKDYKIPNTDVLLKKGTKVLISLQGLHFDPEYFPKPEVFDPDRFSPENKEKRHACAYMPFGEGPRICIGMRFGVMQAKIGMAIMLKDYKYTLHPETGDMKLYAKSPLLSPIGKVMLNIEKINMEIKWQDIVILLTSLFFCLFIYIKWVYRYWRQLGVPYLEPKFFFGNFEPPWDLTDGFHKTMANVYREFKSKGLKYGGIFSFLRPVFVPIDSNLIKNIMIKDFQYFVPIDSNLIKNIMIKDFQYFVDRGVYYNEKTDPLSAHLFSMEGDKWRSLRVRLSPTFTSGKMKSMFQIVMDCGKGLQDEIEK</sequence>
<dbReference type="Pfam" id="PF00067">
    <property type="entry name" value="p450"/>
    <property type="match status" value="2"/>
</dbReference>
<evidence type="ECO:0000256" key="3">
    <source>
        <dbReference type="ARBA" id="ARBA00004174"/>
    </source>
</evidence>
<dbReference type="PROSITE" id="PS00086">
    <property type="entry name" value="CYTOCHROME_P450"/>
    <property type="match status" value="1"/>
</dbReference>
<gene>
    <name evidence="17" type="ORF">QE152_g31980</name>
</gene>
<comment type="similarity">
    <text evidence="5 15">Belongs to the cytochrome P450 family.</text>
</comment>
<evidence type="ECO:0000256" key="7">
    <source>
        <dbReference type="ARBA" id="ARBA00022723"/>
    </source>
</evidence>
<evidence type="ECO:0000256" key="6">
    <source>
        <dbReference type="ARBA" id="ARBA00022617"/>
    </source>
</evidence>
<evidence type="ECO:0000313" key="18">
    <source>
        <dbReference type="Proteomes" id="UP001458880"/>
    </source>
</evidence>
<evidence type="ECO:0000256" key="13">
    <source>
        <dbReference type="ARBA" id="ARBA00023136"/>
    </source>
</evidence>
<keyword evidence="13 16" id="KW-0472">Membrane</keyword>
<dbReference type="SUPFAM" id="SSF48264">
    <property type="entry name" value="Cytochrome P450"/>
    <property type="match status" value="2"/>
</dbReference>
<evidence type="ECO:0000313" key="17">
    <source>
        <dbReference type="EMBL" id="KAK9696344.1"/>
    </source>
</evidence>
<dbReference type="GO" id="GO:0005506">
    <property type="term" value="F:iron ion binding"/>
    <property type="evidence" value="ECO:0007669"/>
    <property type="project" value="InterPro"/>
</dbReference>
<keyword evidence="16" id="KW-1133">Transmembrane helix</keyword>
<dbReference type="PANTHER" id="PTHR24292:SF100">
    <property type="entry name" value="CYTOCHROME P450 6A16, ISOFORM B-RELATED"/>
    <property type="match status" value="1"/>
</dbReference>
<evidence type="ECO:0000256" key="12">
    <source>
        <dbReference type="ARBA" id="ARBA00023033"/>
    </source>
</evidence>
<dbReference type="Gene3D" id="1.10.630.10">
    <property type="entry name" value="Cytochrome P450"/>
    <property type="match status" value="2"/>
</dbReference>